<dbReference type="EMBL" id="BPLR01021262">
    <property type="protein sequence ID" value="GIX87720.1"/>
    <property type="molecule type" value="Genomic_DNA"/>
</dbReference>
<evidence type="ECO:0000313" key="2">
    <source>
        <dbReference type="Proteomes" id="UP001054945"/>
    </source>
</evidence>
<reference evidence="1 2" key="1">
    <citation type="submission" date="2021-06" db="EMBL/GenBank/DDBJ databases">
        <title>Caerostris extrusa draft genome.</title>
        <authorList>
            <person name="Kono N."/>
            <person name="Arakawa K."/>
        </authorList>
    </citation>
    <scope>NUCLEOTIDE SEQUENCE [LARGE SCALE GENOMIC DNA]</scope>
</reference>
<name>A0AAV4NTT1_CAEEX</name>
<accession>A0AAV4NTT1</accession>
<proteinExistence type="predicted"/>
<sequence>MDGAHGKLVTYNVVAYLGYYILAGIPSNRLSVTLGYCNIPSINVPTYQFTICSVPSPPSATCAMELLTMVLQRKHWYNGGPGRPNHEIGARSDN</sequence>
<evidence type="ECO:0000313" key="1">
    <source>
        <dbReference type="EMBL" id="GIX87720.1"/>
    </source>
</evidence>
<organism evidence="1 2">
    <name type="scientific">Caerostris extrusa</name>
    <name type="common">Bark spider</name>
    <name type="synonym">Caerostris bankana</name>
    <dbReference type="NCBI Taxonomy" id="172846"/>
    <lineage>
        <taxon>Eukaryota</taxon>
        <taxon>Metazoa</taxon>
        <taxon>Ecdysozoa</taxon>
        <taxon>Arthropoda</taxon>
        <taxon>Chelicerata</taxon>
        <taxon>Arachnida</taxon>
        <taxon>Araneae</taxon>
        <taxon>Araneomorphae</taxon>
        <taxon>Entelegynae</taxon>
        <taxon>Araneoidea</taxon>
        <taxon>Araneidae</taxon>
        <taxon>Caerostris</taxon>
    </lineage>
</organism>
<comment type="caution">
    <text evidence="1">The sequence shown here is derived from an EMBL/GenBank/DDBJ whole genome shotgun (WGS) entry which is preliminary data.</text>
</comment>
<dbReference type="Proteomes" id="UP001054945">
    <property type="component" value="Unassembled WGS sequence"/>
</dbReference>
<dbReference type="AlphaFoldDB" id="A0AAV4NTT1"/>
<protein>
    <submittedName>
        <fullName evidence="1">Uncharacterized protein</fullName>
    </submittedName>
</protein>
<keyword evidence="2" id="KW-1185">Reference proteome</keyword>
<gene>
    <name evidence="1" type="ORF">CEXT_57541</name>
</gene>